<reference evidence="6 7" key="1">
    <citation type="submission" date="2019-07" db="EMBL/GenBank/DDBJ databases">
        <title>R&amp;d 2014.</title>
        <authorList>
            <person name="Klenk H.-P."/>
        </authorList>
    </citation>
    <scope>NUCLEOTIDE SEQUENCE [LARGE SCALE GENOMIC DNA]</scope>
    <source>
        <strain evidence="6 7">DSM 43868</strain>
    </source>
</reference>
<dbReference type="Gene3D" id="3.90.1150.10">
    <property type="entry name" value="Aspartate Aminotransferase, domain 1"/>
    <property type="match status" value="1"/>
</dbReference>
<keyword evidence="2" id="KW-0663">Pyridoxal phosphate</keyword>
<feature type="domain" description="Aminotransferase class V" evidence="5">
    <location>
        <begin position="78"/>
        <end position="358"/>
    </location>
</feature>
<evidence type="ECO:0000256" key="1">
    <source>
        <dbReference type="ARBA" id="ARBA00001933"/>
    </source>
</evidence>
<comment type="similarity">
    <text evidence="3">Belongs to the class-V pyridoxal-phosphate-dependent aminotransferase family.</text>
</comment>
<dbReference type="PANTHER" id="PTHR43586">
    <property type="entry name" value="CYSTEINE DESULFURASE"/>
    <property type="match status" value="1"/>
</dbReference>
<proteinExistence type="inferred from homology"/>
<dbReference type="InterPro" id="IPR015421">
    <property type="entry name" value="PyrdxlP-dep_Trfase_major"/>
</dbReference>
<dbReference type="AlphaFoldDB" id="A0A562IH90"/>
<accession>A0A562IH90</accession>
<keyword evidence="7" id="KW-1185">Reference proteome</keyword>
<evidence type="ECO:0000256" key="3">
    <source>
        <dbReference type="RuleBase" id="RU004075"/>
    </source>
</evidence>
<name>A0A562IH90_MICOL</name>
<dbReference type="InterPro" id="IPR020578">
    <property type="entry name" value="Aminotrans_V_PyrdxlP_BS"/>
</dbReference>
<comment type="caution">
    <text evidence="6">The sequence shown here is derived from an EMBL/GenBank/DDBJ whole genome shotgun (WGS) entry which is preliminary data.</text>
</comment>
<protein>
    <submittedName>
        <fullName evidence="6">Selenocysteine lyase/cysteine desulfurase</fullName>
    </submittedName>
</protein>
<dbReference type="InterPro" id="IPR000192">
    <property type="entry name" value="Aminotrans_V_dom"/>
</dbReference>
<gene>
    <name evidence="6" type="ORF">JD77_05197</name>
</gene>
<dbReference type="RefSeq" id="WP_246140945.1">
    <property type="nucleotide sequence ID" value="NZ_BAAATQ010000268.1"/>
</dbReference>
<comment type="cofactor">
    <cofactor evidence="1 4">
        <name>pyridoxal 5'-phosphate</name>
        <dbReference type="ChEBI" id="CHEBI:597326"/>
    </cofactor>
</comment>
<dbReference type="PANTHER" id="PTHR43586:SF15">
    <property type="entry name" value="BLR3095 PROTEIN"/>
    <property type="match status" value="1"/>
</dbReference>
<dbReference type="InterPro" id="IPR015424">
    <property type="entry name" value="PyrdxlP-dep_Trfase"/>
</dbReference>
<evidence type="ECO:0000259" key="5">
    <source>
        <dbReference type="Pfam" id="PF00266"/>
    </source>
</evidence>
<dbReference type="InterPro" id="IPR015422">
    <property type="entry name" value="PyrdxlP-dep_Trfase_small"/>
</dbReference>
<dbReference type="GO" id="GO:0016829">
    <property type="term" value="F:lyase activity"/>
    <property type="evidence" value="ECO:0007669"/>
    <property type="project" value="UniProtKB-KW"/>
</dbReference>
<organism evidence="6 7">
    <name type="scientific">Micromonospora olivasterospora</name>
    <dbReference type="NCBI Taxonomy" id="1880"/>
    <lineage>
        <taxon>Bacteria</taxon>
        <taxon>Bacillati</taxon>
        <taxon>Actinomycetota</taxon>
        <taxon>Actinomycetes</taxon>
        <taxon>Micromonosporales</taxon>
        <taxon>Micromonosporaceae</taxon>
        <taxon>Micromonospora</taxon>
    </lineage>
</organism>
<evidence type="ECO:0000313" key="6">
    <source>
        <dbReference type="EMBL" id="TWH70176.1"/>
    </source>
</evidence>
<dbReference type="EMBL" id="VLKE01000001">
    <property type="protein sequence ID" value="TWH70176.1"/>
    <property type="molecule type" value="Genomic_DNA"/>
</dbReference>
<evidence type="ECO:0000256" key="4">
    <source>
        <dbReference type="RuleBase" id="RU004504"/>
    </source>
</evidence>
<dbReference type="Pfam" id="PF00266">
    <property type="entry name" value="Aminotran_5"/>
    <property type="match status" value="1"/>
</dbReference>
<evidence type="ECO:0000313" key="7">
    <source>
        <dbReference type="Proteomes" id="UP000319825"/>
    </source>
</evidence>
<dbReference type="Gene3D" id="3.40.640.10">
    <property type="entry name" value="Type I PLP-dependent aspartate aminotransferase-like (Major domain)"/>
    <property type="match status" value="1"/>
</dbReference>
<dbReference type="SUPFAM" id="SSF53383">
    <property type="entry name" value="PLP-dependent transferases"/>
    <property type="match status" value="1"/>
</dbReference>
<evidence type="ECO:0000256" key="2">
    <source>
        <dbReference type="ARBA" id="ARBA00022898"/>
    </source>
</evidence>
<dbReference type="PROSITE" id="PS00595">
    <property type="entry name" value="AA_TRANSFER_CLASS_5"/>
    <property type="match status" value="1"/>
</dbReference>
<sequence>MSTSDLESAADVARPLDAGPHAALRAKFPLLESCVYLNSNSTGAVPRDVEHVLARYWETLRTWRDDVWQGWLEGLGRYADSVATLIGAPPGSVVTDANLSTLLARVASCFDYRPPRDRVVTTDLEFPTVPFVWNAFRRYGARLDVVGTGGPRFDEDALERHIDERTLLVCVPHASFSSGATLDLARLVRRAHDVGALVVVDAFQTVGVVPLDVAALGVDVVLGGSHKWLCGVGTAFLYVRPDLVGDLEPAATGWQAGDRAMTFQPSTGWAAGAQRFAGGTPYPLTSLASQVGLDLLAGVGMPAIRAHSLACTQRIIDRAEAAGIPVVSPTEPHRRGGVVCLDVPDGEAVKRRLAERNLVCSWRGYLRVGPHVYNTLEEIDEFMDALESERRGGDDR</sequence>
<dbReference type="Proteomes" id="UP000319825">
    <property type="component" value="Unassembled WGS sequence"/>
</dbReference>
<keyword evidence="6" id="KW-0456">Lyase</keyword>